<protein>
    <submittedName>
        <fullName evidence="1">Uncharacterized protein</fullName>
    </submittedName>
</protein>
<comment type="caution">
    <text evidence="1">The sequence shown here is derived from an EMBL/GenBank/DDBJ whole genome shotgun (WGS) entry which is preliminary data.</text>
</comment>
<dbReference type="Proteomes" id="UP000192276">
    <property type="component" value="Unassembled WGS sequence"/>
</dbReference>
<dbReference type="Gene3D" id="3.10.450.360">
    <property type="match status" value="1"/>
</dbReference>
<dbReference type="EMBL" id="LWBP01000002">
    <property type="protein sequence ID" value="OQP68027.1"/>
    <property type="molecule type" value="Genomic_DNA"/>
</dbReference>
<organism evidence="1 2">
    <name type="scientific">Niastella populi</name>
    <dbReference type="NCBI Taxonomy" id="550983"/>
    <lineage>
        <taxon>Bacteria</taxon>
        <taxon>Pseudomonadati</taxon>
        <taxon>Bacteroidota</taxon>
        <taxon>Chitinophagia</taxon>
        <taxon>Chitinophagales</taxon>
        <taxon>Chitinophagaceae</taxon>
        <taxon>Niastella</taxon>
    </lineage>
</organism>
<evidence type="ECO:0000313" key="1">
    <source>
        <dbReference type="EMBL" id="OQP68027.1"/>
    </source>
</evidence>
<reference evidence="2" key="1">
    <citation type="submission" date="2016-04" db="EMBL/GenBank/DDBJ databases">
        <authorList>
            <person name="Chen L."/>
            <person name="Zhuang W."/>
            <person name="Wang G."/>
        </authorList>
    </citation>
    <scope>NUCLEOTIDE SEQUENCE [LARGE SCALE GENOMIC DNA]</scope>
    <source>
        <strain evidence="2">208</strain>
    </source>
</reference>
<name>A0A1V9GBU2_9BACT</name>
<keyword evidence="2" id="KW-1185">Reference proteome</keyword>
<sequence>MKKLLIATGITVVVLTGCVYSQQSAHALATANVKSNANATSEAAVRSLKSKSDYLNDINVRAMRDFVGRYGDAENVKWHNTNSSFIAVFFRDSVQHRVVYTSRGDLNFIMKYYEEKRMARNIRAQVKSTYYDYKIYVIQEIEMPDRPAVYIIHLQGEKDWKKVRVCQGEMDVLEEFKKG</sequence>
<proteinExistence type="predicted"/>
<gene>
    <name evidence="1" type="ORF">A4R26_11070</name>
</gene>
<dbReference type="OrthoDB" id="663611at2"/>
<dbReference type="AlphaFoldDB" id="A0A1V9GBU2"/>
<dbReference type="PROSITE" id="PS51257">
    <property type="entry name" value="PROKAR_LIPOPROTEIN"/>
    <property type="match status" value="1"/>
</dbReference>
<evidence type="ECO:0000313" key="2">
    <source>
        <dbReference type="Proteomes" id="UP000192276"/>
    </source>
</evidence>
<dbReference type="RefSeq" id="WP_081160265.1">
    <property type="nucleotide sequence ID" value="NZ_LWBP01000002.1"/>
</dbReference>
<accession>A0A1V9GBU2</accession>